<evidence type="ECO:0000256" key="9">
    <source>
        <dbReference type="ARBA" id="ARBA00022898"/>
    </source>
</evidence>
<keyword evidence="16" id="KW-0456">Lyase</keyword>
<dbReference type="OrthoDB" id="9809239at2"/>
<dbReference type="InterPro" id="IPR050571">
    <property type="entry name" value="Class-IV_PLP-Dep_Aminotrnsfr"/>
</dbReference>
<evidence type="ECO:0000256" key="3">
    <source>
        <dbReference type="ARBA" id="ARBA00004824"/>
    </source>
</evidence>
<dbReference type="AlphaFoldDB" id="A0A0P1ISJ8"/>
<evidence type="ECO:0000256" key="13">
    <source>
        <dbReference type="ARBA" id="ARBA00049229"/>
    </source>
</evidence>
<evidence type="ECO:0000256" key="15">
    <source>
        <dbReference type="RuleBase" id="RU004516"/>
    </source>
</evidence>
<evidence type="ECO:0000256" key="12">
    <source>
        <dbReference type="ARBA" id="ARBA00048798"/>
    </source>
</evidence>
<dbReference type="InterPro" id="IPR043132">
    <property type="entry name" value="BCAT-like_C"/>
</dbReference>
<comment type="cofactor">
    <cofactor evidence="1 15">
        <name>pyridoxal 5'-phosphate</name>
        <dbReference type="ChEBI" id="CHEBI:597326"/>
    </cofactor>
</comment>
<evidence type="ECO:0000313" key="16">
    <source>
        <dbReference type="EMBL" id="CUK26453.1"/>
    </source>
</evidence>
<keyword evidence="17" id="KW-1185">Reference proteome</keyword>
<accession>A0A0P1ISJ8</accession>
<dbReference type="PROSITE" id="PS00770">
    <property type="entry name" value="AA_TRANSFER_CLASS_4"/>
    <property type="match status" value="1"/>
</dbReference>
<comment type="catalytic activity">
    <reaction evidence="13">
        <text>L-leucine + 2-oxoglutarate = 4-methyl-2-oxopentanoate + L-glutamate</text>
        <dbReference type="Rhea" id="RHEA:18321"/>
        <dbReference type="ChEBI" id="CHEBI:16810"/>
        <dbReference type="ChEBI" id="CHEBI:17865"/>
        <dbReference type="ChEBI" id="CHEBI:29985"/>
        <dbReference type="ChEBI" id="CHEBI:57427"/>
        <dbReference type="EC" id="2.6.1.42"/>
    </reaction>
</comment>
<dbReference type="PANTHER" id="PTHR42743">
    <property type="entry name" value="AMINO-ACID AMINOTRANSFERASE"/>
    <property type="match status" value="1"/>
</dbReference>
<dbReference type="GO" id="GO:0016829">
    <property type="term" value="F:lyase activity"/>
    <property type="evidence" value="ECO:0007669"/>
    <property type="project" value="UniProtKB-KW"/>
</dbReference>
<dbReference type="Gene3D" id="3.30.470.10">
    <property type="match status" value="1"/>
</dbReference>
<proteinExistence type="inferred from homology"/>
<dbReference type="InterPro" id="IPR001544">
    <property type="entry name" value="Aminotrans_IV"/>
</dbReference>
<dbReference type="NCBIfam" id="NF005731">
    <property type="entry name" value="PRK07546.1-5"/>
    <property type="match status" value="1"/>
</dbReference>
<dbReference type="EMBL" id="CYUE01000020">
    <property type="protein sequence ID" value="CUK26453.1"/>
    <property type="molecule type" value="Genomic_DNA"/>
</dbReference>
<dbReference type="GO" id="GO:0004084">
    <property type="term" value="F:branched-chain-amino-acid transaminase activity"/>
    <property type="evidence" value="ECO:0007669"/>
    <property type="project" value="UniProtKB-EC"/>
</dbReference>
<comment type="function">
    <text evidence="2">Acts on leucine, isoleucine and valine.</text>
</comment>
<evidence type="ECO:0000256" key="6">
    <source>
        <dbReference type="ARBA" id="ARBA00009320"/>
    </source>
</evidence>
<sequence length="211" mass="23313">MESTLRGSVPAGTRLIETYGWWHDTGFKRLDLHLARMERSARQLGFGFDAAAAHQCMKTQGDAPLRCRLTLGEDGFEFTATPMAENPASWTVAIADQRLSSNDIWLQHKTTQRALYDAARANSPEGIDELIFLNERNELCEGTITNLFVTLKDGQMVTPPIHSGVLPGILRQTLIESGQAREMIITRDHLQTAHAIHVGNALRGLIPAVLA</sequence>
<keyword evidence="9 15" id="KW-0663">Pyridoxal phosphate</keyword>
<keyword evidence="10" id="KW-0028">Amino-acid biosynthesis</keyword>
<evidence type="ECO:0000256" key="8">
    <source>
        <dbReference type="ARBA" id="ARBA00014472"/>
    </source>
</evidence>
<evidence type="ECO:0000256" key="10">
    <source>
        <dbReference type="ARBA" id="ARBA00023304"/>
    </source>
</evidence>
<organism evidence="16 17">
    <name type="scientific">Cognatishimia activa</name>
    <dbReference type="NCBI Taxonomy" id="1715691"/>
    <lineage>
        <taxon>Bacteria</taxon>
        <taxon>Pseudomonadati</taxon>
        <taxon>Pseudomonadota</taxon>
        <taxon>Alphaproteobacteria</taxon>
        <taxon>Rhodobacterales</taxon>
        <taxon>Paracoccaceae</taxon>
        <taxon>Cognatishimia</taxon>
    </lineage>
</organism>
<dbReference type="Pfam" id="PF01063">
    <property type="entry name" value="Aminotran_4"/>
    <property type="match status" value="1"/>
</dbReference>
<gene>
    <name evidence="16" type="ORF">TA5114_02263</name>
</gene>
<dbReference type="GO" id="GO:0009082">
    <property type="term" value="P:branched-chain amino acid biosynthetic process"/>
    <property type="evidence" value="ECO:0007669"/>
    <property type="project" value="UniProtKB-KW"/>
</dbReference>
<comment type="similarity">
    <text evidence="6 14">Belongs to the class-IV pyridoxal-phosphate-dependent aminotransferase family.</text>
</comment>
<comment type="catalytic activity">
    <reaction evidence="12">
        <text>L-isoleucine + 2-oxoglutarate = (S)-3-methyl-2-oxopentanoate + L-glutamate</text>
        <dbReference type="Rhea" id="RHEA:24801"/>
        <dbReference type="ChEBI" id="CHEBI:16810"/>
        <dbReference type="ChEBI" id="CHEBI:29985"/>
        <dbReference type="ChEBI" id="CHEBI:35146"/>
        <dbReference type="ChEBI" id="CHEBI:58045"/>
        <dbReference type="EC" id="2.6.1.42"/>
    </reaction>
</comment>
<keyword evidence="10" id="KW-0100">Branched-chain amino acid biosynthesis</keyword>
<evidence type="ECO:0000313" key="17">
    <source>
        <dbReference type="Proteomes" id="UP000051184"/>
    </source>
</evidence>
<evidence type="ECO:0000256" key="1">
    <source>
        <dbReference type="ARBA" id="ARBA00001933"/>
    </source>
</evidence>
<comment type="pathway">
    <text evidence="4">Amino-acid biosynthesis; L-valine biosynthesis; L-valine from pyruvate: step 4/4.</text>
</comment>
<comment type="pathway">
    <text evidence="5">Amino-acid biosynthesis; L-leucine biosynthesis; L-leucine from 3-methyl-2-oxobutanoate: step 4/4.</text>
</comment>
<evidence type="ECO:0000256" key="5">
    <source>
        <dbReference type="ARBA" id="ARBA00005072"/>
    </source>
</evidence>
<reference evidence="17" key="1">
    <citation type="submission" date="2015-09" db="EMBL/GenBank/DDBJ databases">
        <authorList>
            <person name="Rodrigo-Torres Lidia"/>
            <person name="Arahal R.David."/>
        </authorList>
    </citation>
    <scope>NUCLEOTIDE SEQUENCE [LARGE SCALE GENOMIC DNA]</scope>
    <source>
        <strain evidence="17">CECT 5114</strain>
    </source>
</reference>
<evidence type="ECO:0000256" key="4">
    <source>
        <dbReference type="ARBA" id="ARBA00004931"/>
    </source>
</evidence>
<dbReference type="STRING" id="1715691.TA5113_01090"/>
<dbReference type="PANTHER" id="PTHR42743:SF11">
    <property type="entry name" value="AMINODEOXYCHORISMATE LYASE"/>
    <property type="match status" value="1"/>
</dbReference>
<dbReference type="EC" id="2.6.1.42" evidence="7"/>
<name>A0A0P1ISJ8_9RHOB</name>
<evidence type="ECO:0000256" key="11">
    <source>
        <dbReference type="ARBA" id="ARBA00048212"/>
    </source>
</evidence>
<dbReference type="InterPro" id="IPR036038">
    <property type="entry name" value="Aminotransferase-like"/>
</dbReference>
<evidence type="ECO:0000256" key="14">
    <source>
        <dbReference type="RuleBase" id="RU004106"/>
    </source>
</evidence>
<dbReference type="InterPro" id="IPR043131">
    <property type="entry name" value="BCAT-like_N"/>
</dbReference>
<dbReference type="Proteomes" id="UP000051184">
    <property type="component" value="Unassembled WGS sequence"/>
</dbReference>
<protein>
    <recommendedName>
        <fullName evidence="8">Probable branched-chain-amino-acid aminotransferase</fullName>
        <ecNumber evidence="7">2.6.1.42</ecNumber>
    </recommendedName>
</protein>
<comment type="pathway">
    <text evidence="3">Amino-acid biosynthesis; L-isoleucine biosynthesis; L-isoleucine from 2-oxobutanoate: step 4/4.</text>
</comment>
<dbReference type="RefSeq" id="WP_058315341.1">
    <property type="nucleotide sequence ID" value="NZ_CYTO01000009.1"/>
</dbReference>
<evidence type="ECO:0000256" key="7">
    <source>
        <dbReference type="ARBA" id="ARBA00013053"/>
    </source>
</evidence>
<dbReference type="SUPFAM" id="SSF56752">
    <property type="entry name" value="D-aminoacid aminotransferase-like PLP-dependent enzymes"/>
    <property type="match status" value="1"/>
</dbReference>
<evidence type="ECO:0000256" key="2">
    <source>
        <dbReference type="ARBA" id="ARBA00003109"/>
    </source>
</evidence>
<dbReference type="InterPro" id="IPR018300">
    <property type="entry name" value="Aminotrans_IV_CS"/>
</dbReference>
<dbReference type="Gene3D" id="3.20.10.10">
    <property type="entry name" value="D-amino Acid Aminotransferase, subunit A, domain 2"/>
    <property type="match status" value="1"/>
</dbReference>
<comment type="catalytic activity">
    <reaction evidence="11">
        <text>L-valine + 2-oxoglutarate = 3-methyl-2-oxobutanoate + L-glutamate</text>
        <dbReference type="Rhea" id="RHEA:24813"/>
        <dbReference type="ChEBI" id="CHEBI:11851"/>
        <dbReference type="ChEBI" id="CHEBI:16810"/>
        <dbReference type="ChEBI" id="CHEBI:29985"/>
        <dbReference type="ChEBI" id="CHEBI:57762"/>
        <dbReference type="EC" id="2.6.1.42"/>
    </reaction>
</comment>
<dbReference type="NCBIfam" id="NF005729">
    <property type="entry name" value="PRK07546.1-3"/>
    <property type="match status" value="1"/>
</dbReference>